<organism evidence="2 3">
    <name type="scientific">Caenispirillum salinarum AK4</name>
    <dbReference type="NCBI Taxonomy" id="1238182"/>
    <lineage>
        <taxon>Bacteria</taxon>
        <taxon>Pseudomonadati</taxon>
        <taxon>Pseudomonadota</taxon>
        <taxon>Alphaproteobacteria</taxon>
        <taxon>Rhodospirillales</taxon>
        <taxon>Novispirillaceae</taxon>
        <taxon>Caenispirillum</taxon>
    </lineage>
</organism>
<name>K9GTZ0_9PROT</name>
<dbReference type="Proteomes" id="UP000009881">
    <property type="component" value="Unassembled WGS sequence"/>
</dbReference>
<comment type="caution">
    <text evidence="2">The sequence shown here is derived from an EMBL/GenBank/DDBJ whole genome shotgun (WGS) entry which is preliminary data.</text>
</comment>
<dbReference type="EMBL" id="ANHY01000017">
    <property type="protein sequence ID" value="EKV28199.1"/>
    <property type="molecule type" value="Genomic_DNA"/>
</dbReference>
<accession>K9GTZ0</accession>
<keyword evidence="3" id="KW-1185">Reference proteome</keyword>
<dbReference type="AlphaFoldDB" id="K9GTZ0"/>
<evidence type="ECO:0000313" key="3">
    <source>
        <dbReference type="Proteomes" id="UP000009881"/>
    </source>
</evidence>
<evidence type="ECO:0000256" key="1">
    <source>
        <dbReference type="SAM" id="MobiDB-lite"/>
    </source>
</evidence>
<feature type="region of interest" description="Disordered" evidence="1">
    <location>
        <begin position="1"/>
        <end position="42"/>
    </location>
</feature>
<evidence type="ECO:0000313" key="2">
    <source>
        <dbReference type="EMBL" id="EKV28199.1"/>
    </source>
</evidence>
<protein>
    <submittedName>
        <fullName evidence="2">Uncharacterized protein</fullName>
    </submittedName>
</protein>
<reference evidence="2 3" key="1">
    <citation type="journal article" date="2013" name="Genome Announc.">
        <title>Draft Genome Sequence of an Alphaproteobacterium, Caenispirillum salinarum AK4(T), Isolated from a Solar Saltern.</title>
        <authorList>
            <person name="Khatri I."/>
            <person name="Singh A."/>
            <person name="Korpole S."/>
            <person name="Pinnaka A.K."/>
            <person name="Subramanian S."/>
        </authorList>
    </citation>
    <scope>NUCLEOTIDE SEQUENCE [LARGE SCALE GENOMIC DNA]</scope>
    <source>
        <strain evidence="2 3">AK4</strain>
    </source>
</reference>
<gene>
    <name evidence="2" type="ORF">C882_1200</name>
</gene>
<proteinExistence type="predicted"/>
<sequence>MTGFYSTPLPGSTAGGGNRPSRPHMGENRAAPQRASGSTGSC</sequence>
<dbReference type="STRING" id="1238182.C882_1200"/>